<feature type="compositionally biased region" description="Polar residues" evidence="5">
    <location>
        <begin position="706"/>
        <end position="715"/>
    </location>
</feature>
<dbReference type="OrthoDB" id="300641at2759"/>
<accession>A0A9N9WYF4</accession>
<evidence type="ECO:0000256" key="5">
    <source>
        <dbReference type="SAM" id="MobiDB-lite"/>
    </source>
</evidence>
<feature type="compositionally biased region" description="Polar residues" evidence="5">
    <location>
        <begin position="515"/>
        <end position="533"/>
    </location>
</feature>
<sequence>METSLETSTIAQPLVIKNESSVTESSQESKVEKIANGTVETAASSEKTVSQSVITSNDQAVQQKSVIAEVKQESSFSSSSVVVDEKPNETDVQQDEASEVASEVVEKENENYLEPENVRQIVNTVESVSEKQIENSVDAEQTVVNSVDAEQPLENSVDAEQPLVNSVHTEEPLENSVDAEQTLENSVDAEQPLVNSVHTEQPLENSVEPEIAKPLENSLEQEASDLKNDTEPSSELKSGEQKESTNEVHDETKEITQTEQSDLNGQPETVVEEQQEPEQTTISQNSAETHIEEQKIDEQVNAADQGESAFVPTSLSAPLPAILERSYETSPTEELPSKILDIAQPAPVVAEEKPEVKQEVLTRSYQQFSNKEIEQESIKKQLNDIITDIEKNVQITNDDATENLNDEKHEGKKPIDLQKIFTPANDVEEIKPGKNRKLFASSSFYSPVIHPTVEDQVALAQRISHSLSDISNHQSKGQSMYVNRKKRSVKWIHDDGHEEERFVEDTQETKENGYETSTKQTEHSISQHPTNGTLIEPKKVPLKLVMDPRHVQDFNSMRQFGYEPTAPMSPEFGIELCNALNAPNGKGAELFAKRRKKAEKWVVDGTKTQQQTQASTAAGQFLPAFTDVGIQRVQNNIKLDQIQEKYQQPAIKMVKSPWEAALETGSADNAFVSYDQQQIYSASASQVQQVDYSSSAPPPSSLYSSMKDTQIQSSKQLREHLAGRDLAYRPSVPQGWNRPPVVLQAGMYTPPEIPIMSSTTSSVSSSEKISKFTSTSTTSTSFQDVFSSESSTIKQEQVAPAPIVLQQTQFVPQQLPAVPQQQQFVPQQQQFVPPMKHAQQPSPLAQYQQQMPRPYSGSGQSYPPIKLHTPISYTMPQTVVKPQTPTPVVKPQTPTPVVKPQTPTPVVKPQTPTPVVKPQTPVAFPVQTTPIQMAISPAPMKPMTPVSMPSSRSSYNASPVTPGILKKQMQLDAAVPVPPGGIIPSQSPVSSIRMGAKSPVPFINTAPAPYAPQFPALSVQTPETIAQIAPAETPLVPPLYDPAHQPLPLIVNTPLPKYSSCYNNAARPFNEFKDFYRPIHMEEGKKMLPPLIYTDF</sequence>
<dbReference type="InterPro" id="IPR051976">
    <property type="entry name" value="Synaptopodin_domain"/>
</dbReference>
<evidence type="ECO:0000256" key="4">
    <source>
        <dbReference type="ARBA" id="ARBA00038161"/>
    </source>
</evidence>
<dbReference type="EMBL" id="OU895879">
    <property type="protein sequence ID" value="CAG9808789.1"/>
    <property type="molecule type" value="Genomic_DNA"/>
</dbReference>
<name>A0A9N9WYF4_9DIPT</name>
<comment type="subcellular location">
    <subcellularLocation>
        <location evidence="1">Cytoplasm</location>
    </subcellularLocation>
</comment>
<keyword evidence="2" id="KW-0963">Cytoplasm</keyword>
<dbReference type="GO" id="GO:0015629">
    <property type="term" value="C:actin cytoskeleton"/>
    <property type="evidence" value="ECO:0007669"/>
    <property type="project" value="TreeGrafter"/>
</dbReference>
<dbReference type="GO" id="GO:0032233">
    <property type="term" value="P:positive regulation of actin filament bundle assembly"/>
    <property type="evidence" value="ECO:0007669"/>
    <property type="project" value="TreeGrafter"/>
</dbReference>
<evidence type="ECO:0000256" key="2">
    <source>
        <dbReference type="ARBA" id="ARBA00022490"/>
    </source>
</evidence>
<protein>
    <submittedName>
        <fullName evidence="6">Uncharacterized protein</fullName>
    </submittedName>
</protein>
<dbReference type="PANTHER" id="PTHR24217:SF0">
    <property type="entry name" value="PDZ DOMAIN-CONTAINING PROTEIN"/>
    <property type="match status" value="1"/>
</dbReference>
<evidence type="ECO:0000256" key="3">
    <source>
        <dbReference type="ARBA" id="ARBA00022553"/>
    </source>
</evidence>
<evidence type="ECO:0000313" key="6">
    <source>
        <dbReference type="EMBL" id="CAG9808789.1"/>
    </source>
</evidence>
<feature type="region of interest" description="Disordered" evidence="5">
    <location>
        <begin position="687"/>
        <end position="715"/>
    </location>
</feature>
<feature type="compositionally biased region" description="Basic and acidic residues" evidence="5">
    <location>
        <begin position="289"/>
        <end position="298"/>
    </location>
</feature>
<dbReference type="GO" id="GO:0030018">
    <property type="term" value="C:Z disc"/>
    <property type="evidence" value="ECO:0007669"/>
    <property type="project" value="TreeGrafter"/>
</dbReference>
<feature type="region of interest" description="Disordered" evidence="5">
    <location>
        <begin position="133"/>
        <end position="299"/>
    </location>
</feature>
<dbReference type="GO" id="GO:0003779">
    <property type="term" value="F:actin binding"/>
    <property type="evidence" value="ECO:0007669"/>
    <property type="project" value="TreeGrafter"/>
</dbReference>
<proteinExistence type="inferred from homology"/>
<evidence type="ECO:0000256" key="1">
    <source>
        <dbReference type="ARBA" id="ARBA00004496"/>
    </source>
</evidence>
<feature type="region of interest" description="Disordered" evidence="5">
    <location>
        <begin position="515"/>
        <end position="534"/>
    </location>
</feature>
<reference evidence="6" key="1">
    <citation type="submission" date="2022-01" db="EMBL/GenBank/DDBJ databases">
        <authorList>
            <person name="King R."/>
        </authorList>
    </citation>
    <scope>NUCLEOTIDE SEQUENCE</scope>
</reference>
<feature type="region of interest" description="Disordered" evidence="5">
    <location>
        <begin position="883"/>
        <end position="920"/>
    </location>
</feature>
<comment type="similarity">
    <text evidence="4">Belongs to the synaptopodin family.</text>
</comment>
<dbReference type="GO" id="GO:0005634">
    <property type="term" value="C:nucleus"/>
    <property type="evidence" value="ECO:0007669"/>
    <property type="project" value="TreeGrafter"/>
</dbReference>
<feature type="compositionally biased region" description="Polar residues" evidence="5">
    <location>
        <begin position="193"/>
        <end position="204"/>
    </location>
</feature>
<keyword evidence="7" id="KW-1185">Reference proteome</keyword>
<reference evidence="6" key="2">
    <citation type="submission" date="2022-10" db="EMBL/GenBank/DDBJ databases">
        <authorList>
            <consortium name="ENA_rothamsted_submissions"/>
            <consortium name="culmorum"/>
            <person name="King R."/>
        </authorList>
    </citation>
    <scope>NUCLEOTIDE SEQUENCE</scope>
</reference>
<feature type="compositionally biased region" description="Polar residues" evidence="5">
    <location>
        <begin position="1"/>
        <end position="11"/>
    </location>
</feature>
<gene>
    <name evidence="6" type="ORF">CHIRRI_LOCUS11625</name>
</gene>
<dbReference type="AlphaFoldDB" id="A0A9N9WYF4"/>
<dbReference type="Proteomes" id="UP001153620">
    <property type="component" value="Chromosome 3"/>
</dbReference>
<dbReference type="PANTHER" id="PTHR24217">
    <property type="entry name" value="PUTATIVE-RELATED"/>
    <property type="match status" value="1"/>
</dbReference>
<keyword evidence="3" id="KW-0597">Phosphoprotein</keyword>
<organism evidence="6 7">
    <name type="scientific">Chironomus riparius</name>
    <dbReference type="NCBI Taxonomy" id="315576"/>
    <lineage>
        <taxon>Eukaryota</taxon>
        <taxon>Metazoa</taxon>
        <taxon>Ecdysozoa</taxon>
        <taxon>Arthropoda</taxon>
        <taxon>Hexapoda</taxon>
        <taxon>Insecta</taxon>
        <taxon>Pterygota</taxon>
        <taxon>Neoptera</taxon>
        <taxon>Endopterygota</taxon>
        <taxon>Diptera</taxon>
        <taxon>Nematocera</taxon>
        <taxon>Chironomoidea</taxon>
        <taxon>Chironomidae</taxon>
        <taxon>Chironominae</taxon>
        <taxon>Chironomus</taxon>
    </lineage>
</organism>
<feature type="compositionally biased region" description="Polar residues" evidence="5">
    <location>
        <begin position="134"/>
        <end position="145"/>
    </location>
</feature>
<evidence type="ECO:0000313" key="7">
    <source>
        <dbReference type="Proteomes" id="UP001153620"/>
    </source>
</evidence>
<feature type="region of interest" description="Disordered" evidence="5">
    <location>
        <begin position="72"/>
        <end position="112"/>
    </location>
</feature>
<feature type="compositionally biased region" description="Basic and acidic residues" evidence="5">
    <location>
        <begin position="237"/>
        <end position="256"/>
    </location>
</feature>
<feature type="region of interest" description="Disordered" evidence="5">
    <location>
        <begin position="1"/>
        <end position="33"/>
    </location>
</feature>